<sequence length="239" mass="27811">MGIMGKINNFFVGIGAVAETIIDGTKNIEKKLSNALNIVQECVGTFDVYNVLDSLANHPWINDHENILAVKLVKASFKEGDLEIIDWYLGDLGLKPSHYSRQALWFNIEHWDAWENKEPDEINKYLRVAVYKEAERIKWDGVKRDKLEKKYKVVYGDVLFNFLENNRFKNPEVAILQEEERQIREKDKKIRLKLIIDLRESGSPREKEIIDLLLAGYTPAECLKALGEKWSLYQSIQRN</sequence>
<gene>
    <name evidence="1" type="ORF">EKG37_12240</name>
</gene>
<protein>
    <submittedName>
        <fullName evidence="1">Uncharacterized protein</fullName>
    </submittedName>
</protein>
<accession>A0A3S0ID95</accession>
<name>A0A3S0ID95_9BACI</name>
<reference evidence="1 2" key="1">
    <citation type="submission" date="2018-12" db="EMBL/GenBank/DDBJ databases">
        <title>Bacillus yapensis draft genome sequence.</title>
        <authorList>
            <person name="Yu L."/>
            <person name="Xu X."/>
            <person name="Tang X."/>
        </authorList>
    </citation>
    <scope>NUCLEOTIDE SEQUENCE [LARGE SCALE GENOMIC DNA]</scope>
    <source>
        <strain evidence="1 2">XXST-01</strain>
    </source>
</reference>
<proteinExistence type="predicted"/>
<comment type="caution">
    <text evidence="1">The sequence shown here is derived from an EMBL/GenBank/DDBJ whole genome shotgun (WGS) entry which is preliminary data.</text>
</comment>
<evidence type="ECO:0000313" key="1">
    <source>
        <dbReference type="EMBL" id="RTR31065.1"/>
    </source>
</evidence>
<dbReference type="EMBL" id="RXNT01000009">
    <property type="protein sequence ID" value="RTR31065.1"/>
    <property type="molecule type" value="Genomic_DNA"/>
</dbReference>
<dbReference type="RefSeq" id="WP_126408958.1">
    <property type="nucleotide sequence ID" value="NZ_RXNT01000009.1"/>
</dbReference>
<dbReference type="AlphaFoldDB" id="A0A3S0ID95"/>
<organism evidence="1 2">
    <name type="scientific">Bacillus yapensis</name>
    <dbReference type="NCBI Taxonomy" id="2492960"/>
    <lineage>
        <taxon>Bacteria</taxon>
        <taxon>Bacillati</taxon>
        <taxon>Bacillota</taxon>
        <taxon>Bacilli</taxon>
        <taxon>Bacillales</taxon>
        <taxon>Bacillaceae</taxon>
        <taxon>Bacillus</taxon>
    </lineage>
</organism>
<keyword evidence="2" id="KW-1185">Reference proteome</keyword>
<evidence type="ECO:0000313" key="2">
    <source>
        <dbReference type="Proteomes" id="UP000271374"/>
    </source>
</evidence>
<dbReference type="Proteomes" id="UP000271374">
    <property type="component" value="Unassembled WGS sequence"/>
</dbReference>